<evidence type="ECO:0000313" key="9">
    <source>
        <dbReference type="Proteomes" id="UP000510647"/>
    </source>
</evidence>
<dbReference type="PANTHER" id="PTHR39145">
    <property type="entry name" value="BIOGENESIS OF LYSOSOME-RELATED ORGANELLES COMPLEX 1 SUBUNIT CNL1"/>
    <property type="match status" value="1"/>
</dbReference>
<keyword evidence="5" id="KW-0813">Transport</keyword>
<name>A0A7H9HVE1_9SACH</name>
<dbReference type="EMBL" id="CP059271">
    <property type="protein sequence ID" value="QLQ80727.1"/>
    <property type="molecule type" value="Genomic_DNA"/>
</dbReference>
<evidence type="ECO:0000256" key="6">
    <source>
        <dbReference type="ARBA" id="ARBA00022490"/>
    </source>
</evidence>
<keyword evidence="9" id="KW-1185">Reference proteome</keyword>
<keyword evidence="6" id="KW-0963">Cytoplasm</keyword>
<accession>A0A7H9HVE1</accession>
<dbReference type="GO" id="GO:0007032">
    <property type="term" value="P:endosome organization"/>
    <property type="evidence" value="ECO:0007669"/>
    <property type="project" value="TreeGrafter"/>
</dbReference>
<gene>
    <name evidence="8" type="ORF">HG537_0E00800</name>
</gene>
<evidence type="ECO:0000256" key="2">
    <source>
        <dbReference type="ARBA" id="ARBA00004496"/>
    </source>
</evidence>
<dbReference type="Proteomes" id="UP000510647">
    <property type="component" value="Chromosome 5"/>
</dbReference>
<evidence type="ECO:0000256" key="5">
    <source>
        <dbReference type="ARBA" id="ARBA00022448"/>
    </source>
</evidence>
<dbReference type="PANTHER" id="PTHR39145:SF1">
    <property type="entry name" value="BIOGENESIS OF LYSOSOME-RELATED ORGANELLES COMPLEX 1 SUBUNIT CNL1"/>
    <property type="match status" value="1"/>
</dbReference>
<organism evidence="8 9">
    <name type="scientific">Torulaspora globosa</name>
    <dbReference type="NCBI Taxonomy" id="48254"/>
    <lineage>
        <taxon>Eukaryota</taxon>
        <taxon>Fungi</taxon>
        <taxon>Dikarya</taxon>
        <taxon>Ascomycota</taxon>
        <taxon>Saccharomycotina</taxon>
        <taxon>Saccharomycetes</taxon>
        <taxon>Saccharomycetales</taxon>
        <taxon>Saccharomycetaceae</taxon>
        <taxon>Torulaspora</taxon>
    </lineage>
</organism>
<evidence type="ECO:0000256" key="4">
    <source>
        <dbReference type="ARBA" id="ARBA00014971"/>
    </source>
</evidence>
<dbReference type="GO" id="GO:0005737">
    <property type="term" value="C:cytoplasm"/>
    <property type="evidence" value="ECO:0007669"/>
    <property type="project" value="UniProtKB-SubCell"/>
</dbReference>
<protein>
    <recommendedName>
        <fullName evidence="4">Biogenesis of lysosome-related organelles complex 1 subunit CNL1</fullName>
    </recommendedName>
    <alternativeName>
        <fullName evidence="7">CNO-like protein 1</fullName>
    </alternativeName>
</protein>
<evidence type="ECO:0000256" key="7">
    <source>
        <dbReference type="ARBA" id="ARBA00029995"/>
    </source>
</evidence>
<proteinExistence type="inferred from homology"/>
<dbReference type="CDD" id="cd24144">
    <property type="entry name" value="BLOC1_CNL1"/>
    <property type="match status" value="1"/>
</dbReference>
<dbReference type="AlphaFoldDB" id="A0A7H9HVE1"/>
<evidence type="ECO:0000256" key="3">
    <source>
        <dbReference type="ARBA" id="ARBA00007289"/>
    </source>
</evidence>
<comment type="subcellular location">
    <subcellularLocation>
        <location evidence="2">Cytoplasm</location>
    </subcellularLocation>
</comment>
<evidence type="ECO:0000313" key="8">
    <source>
        <dbReference type="EMBL" id="QLQ80727.1"/>
    </source>
</evidence>
<comment type="function">
    <text evidence="1">Component of the biogenesis of lysosome-related organelles complex-1 (BLOC-1), a complex that is involved in endosomal cargo sorting.</text>
</comment>
<evidence type="ECO:0000256" key="1">
    <source>
        <dbReference type="ARBA" id="ARBA00003807"/>
    </source>
</evidence>
<reference evidence="8 9" key="1">
    <citation type="submission" date="2020-06" db="EMBL/GenBank/DDBJ databases">
        <title>The yeast mating-type switching endonuclease HO is a domesticated member of an unorthodox homing genetic element family.</title>
        <authorList>
            <person name="Coughlan A.Y."/>
            <person name="Lombardi L."/>
            <person name="Braun-Galleani S."/>
            <person name="Martos A.R."/>
            <person name="Galeote V."/>
            <person name="Bigey F."/>
            <person name="Dequin S."/>
            <person name="Byrne K.P."/>
            <person name="Wolfe K.H."/>
        </authorList>
    </citation>
    <scope>NUCLEOTIDE SEQUENCE [LARGE SCALE GENOMIC DNA]</scope>
    <source>
        <strain evidence="8 9">CBS2947</strain>
    </source>
</reference>
<sequence length="112" mass="13035">MSGSGNTDVPNEDPLGIDKLTIDYDYLVYRIQEYVASIQLETTAICRRQNELIREQIVDQVVEKNIDGLNSILGKCQELENHFEMLEQIAVISESFKMRLAQVLREYRQLKR</sequence>
<dbReference type="GO" id="GO:0031083">
    <property type="term" value="C:BLOC-1 complex"/>
    <property type="evidence" value="ECO:0007669"/>
    <property type="project" value="InterPro"/>
</dbReference>
<dbReference type="OrthoDB" id="5424991at2759"/>
<dbReference type="InterPro" id="IPR034455">
    <property type="entry name" value="CNL1"/>
</dbReference>
<comment type="similarity">
    <text evidence="3">Belongs to the BLOC1S4 family.</text>
</comment>